<dbReference type="SUPFAM" id="SSF56300">
    <property type="entry name" value="Metallo-dependent phosphatases"/>
    <property type="match status" value="1"/>
</dbReference>
<protein>
    <recommendedName>
        <fullName evidence="2">Calcineurin-like phosphoesterase domain-containing protein</fullName>
    </recommendedName>
</protein>
<evidence type="ECO:0000259" key="2">
    <source>
        <dbReference type="Pfam" id="PF00149"/>
    </source>
</evidence>
<dbReference type="EMBL" id="JANTQA010000047">
    <property type="protein sequence ID" value="KAJ3433547.1"/>
    <property type="molecule type" value="Genomic_DNA"/>
</dbReference>
<dbReference type="Proteomes" id="UP001146793">
    <property type="component" value="Unassembled WGS sequence"/>
</dbReference>
<dbReference type="PANTHER" id="PTHR39323">
    <property type="entry name" value="BLR1149 PROTEIN"/>
    <property type="match status" value="1"/>
</dbReference>
<sequence>MLPLTTIGGRIVDLKCESKWNAIVITDLHFSAGESYFSKELIPQTFEELGQYIEKEQSKQIIILGDVFHSQSYKSKYHVKIIEDFLQFGLPVYIIPGNHDRTKFLTIEKKLSKKQLSMCTIVNKGFFMRITPNIQEEQEEEENEKKEEEEEEQQDLSNCKNVFDLSTFDQIIFTHDAGNGYWLSEKQVIPFLRSIKFHHKQYFDESSFLLAGHTHRLKIAKDEQFGSLSPFHPGSTDGRSYAVVKQVGNKLHLYIVKI</sequence>
<feature type="compositionally biased region" description="Acidic residues" evidence="1">
    <location>
        <begin position="136"/>
        <end position="154"/>
    </location>
</feature>
<feature type="domain" description="Calcineurin-like phosphoesterase" evidence="2">
    <location>
        <begin position="23"/>
        <end position="215"/>
    </location>
</feature>
<evidence type="ECO:0000313" key="4">
    <source>
        <dbReference type="Proteomes" id="UP001146793"/>
    </source>
</evidence>
<dbReference type="InterPro" id="IPR029052">
    <property type="entry name" value="Metallo-depent_PP-like"/>
</dbReference>
<dbReference type="InterPro" id="IPR004843">
    <property type="entry name" value="Calcineurin-like_PHP"/>
</dbReference>
<evidence type="ECO:0000256" key="1">
    <source>
        <dbReference type="SAM" id="MobiDB-lite"/>
    </source>
</evidence>
<feature type="region of interest" description="Disordered" evidence="1">
    <location>
        <begin position="135"/>
        <end position="156"/>
    </location>
</feature>
<dbReference type="Gene3D" id="3.60.21.10">
    <property type="match status" value="1"/>
</dbReference>
<dbReference type="Pfam" id="PF00149">
    <property type="entry name" value="Metallophos"/>
    <property type="match status" value="1"/>
</dbReference>
<dbReference type="GO" id="GO:0016787">
    <property type="term" value="F:hydrolase activity"/>
    <property type="evidence" value="ECO:0007669"/>
    <property type="project" value="InterPro"/>
</dbReference>
<dbReference type="PANTHER" id="PTHR39323:SF1">
    <property type="entry name" value="BLR1149 PROTEIN"/>
    <property type="match status" value="1"/>
</dbReference>
<evidence type="ECO:0000313" key="3">
    <source>
        <dbReference type="EMBL" id="KAJ3433547.1"/>
    </source>
</evidence>
<organism evidence="3 4">
    <name type="scientific">Anaeramoeba flamelloides</name>
    <dbReference type="NCBI Taxonomy" id="1746091"/>
    <lineage>
        <taxon>Eukaryota</taxon>
        <taxon>Metamonada</taxon>
        <taxon>Anaeramoebidae</taxon>
        <taxon>Anaeramoeba</taxon>
    </lineage>
</organism>
<accession>A0AAV7Z042</accession>
<name>A0AAV7Z042_9EUKA</name>
<proteinExistence type="predicted"/>
<reference evidence="3" key="1">
    <citation type="submission" date="2022-08" db="EMBL/GenBank/DDBJ databases">
        <title>Novel sulphate-reducing endosymbionts in the free-living metamonad Anaeramoeba.</title>
        <authorList>
            <person name="Jerlstrom-Hultqvist J."/>
            <person name="Cepicka I."/>
            <person name="Gallot-Lavallee L."/>
            <person name="Salas-Leiva D."/>
            <person name="Curtis B.A."/>
            <person name="Zahonova K."/>
            <person name="Pipaliya S."/>
            <person name="Dacks J."/>
            <person name="Roger A.J."/>
        </authorList>
    </citation>
    <scope>NUCLEOTIDE SEQUENCE</scope>
    <source>
        <strain evidence="3">Busselton2</strain>
    </source>
</reference>
<gene>
    <name evidence="3" type="ORF">M0812_22508</name>
</gene>
<comment type="caution">
    <text evidence="3">The sequence shown here is derived from an EMBL/GenBank/DDBJ whole genome shotgun (WGS) entry which is preliminary data.</text>
</comment>
<dbReference type="AlphaFoldDB" id="A0AAV7Z042"/>